<protein>
    <submittedName>
        <fullName evidence="5">2-polyprenylphenol hydroxylase and related flavodoxin oxidoreductase</fullName>
    </submittedName>
</protein>
<dbReference type="InterPro" id="IPR039261">
    <property type="entry name" value="FNR_nucleotide-bd"/>
</dbReference>
<feature type="binding site" evidence="2">
    <location>
        <position position="237"/>
    </location>
    <ligand>
        <name>[2Fe-2S] cluster</name>
        <dbReference type="ChEBI" id="CHEBI:190135"/>
    </ligand>
</feature>
<evidence type="ECO:0000259" key="3">
    <source>
        <dbReference type="Pfam" id="PF00175"/>
    </source>
</evidence>
<dbReference type="InterPro" id="IPR019480">
    <property type="entry name" value="Dihydroorotate_DH_Fe-S-bd"/>
</dbReference>
<dbReference type="Gene3D" id="2.40.30.10">
    <property type="entry name" value="Translation factors"/>
    <property type="match status" value="1"/>
</dbReference>
<dbReference type="CDD" id="cd06219">
    <property type="entry name" value="DHOD_e_trans_like1"/>
    <property type="match status" value="1"/>
</dbReference>
<proteinExistence type="predicted"/>
<gene>
    <name evidence="5" type="ORF">XD97_0104</name>
</gene>
<dbReference type="Proteomes" id="UP000054705">
    <property type="component" value="Unassembled WGS sequence"/>
</dbReference>
<dbReference type="GO" id="GO:0050660">
    <property type="term" value="F:flavin adenine dinucleotide binding"/>
    <property type="evidence" value="ECO:0007669"/>
    <property type="project" value="InterPro"/>
</dbReference>
<comment type="cofactor">
    <cofactor evidence="1">
        <name>FAD</name>
        <dbReference type="ChEBI" id="CHEBI:57692"/>
    </cofactor>
    <text evidence="1">Binds 1 FAD per subunit.</text>
</comment>
<keyword evidence="1" id="KW-0274">FAD</keyword>
<dbReference type="GO" id="GO:0051537">
    <property type="term" value="F:2 iron, 2 sulfur cluster binding"/>
    <property type="evidence" value="ECO:0007669"/>
    <property type="project" value="UniProtKB-KW"/>
</dbReference>
<feature type="binding site" evidence="2">
    <location>
        <position position="225"/>
    </location>
    <ligand>
        <name>[2Fe-2S] cluster</name>
        <dbReference type="ChEBI" id="CHEBI:190135"/>
    </ligand>
</feature>
<organism evidence="5 6">
    <name type="scientific">Pelotomaculum thermopropionicum</name>
    <dbReference type="NCBI Taxonomy" id="110500"/>
    <lineage>
        <taxon>Bacteria</taxon>
        <taxon>Bacillati</taxon>
        <taxon>Bacillota</taxon>
        <taxon>Clostridia</taxon>
        <taxon>Eubacteriales</taxon>
        <taxon>Desulfotomaculaceae</taxon>
        <taxon>Pelotomaculum</taxon>
    </lineage>
</organism>
<keyword evidence="2" id="KW-0479">Metal-binding</keyword>
<keyword evidence="2" id="KW-0408">Iron</keyword>
<dbReference type="InterPro" id="IPR001433">
    <property type="entry name" value="OxRdtase_FAD/NAD-bd"/>
</dbReference>
<feature type="domain" description="Dihydroorotate dehydrogenase electron transfer subunit iron-sulphur cluster binding" evidence="4">
    <location>
        <begin position="212"/>
        <end position="249"/>
    </location>
</feature>
<dbReference type="GO" id="GO:0016491">
    <property type="term" value="F:oxidoreductase activity"/>
    <property type="evidence" value="ECO:0007669"/>
    <property type="project" value="InterPro"/>
</dbReference>
<dbReference type="GO" id="GO:0006221">
    <property type="term" value="P:pyrimidine nucleotide biosynthetic process"/>
    <property type="evidence" value="ECO:0007669"/>
    <property type="project" value="InterPro"/>
</dbReference>
<dbReference type="InterPro" id="IPR012165">
    <property type="entry name" value="Cyt_c3_hydrogenase_gsu"/>
</dbReference>
<feature type="binding site" evidence="2">
    <location>
        <position position="222"/>
    </location>
    <ligand>
        <name>[2Fe-2S] cluster</name>
        <dbReference type="ChEBI" id="CHEBI:190135"/>
    </ligand>
</feature>
<evidence type="ECO:0000259" key="4">
    <source>
        <dbReference type="Pfam" id="PF10418"/>
    </source>
</evidence>
<evidence type="ECO:0000313" key="5">
    <source>
        <dbReference type="EMBL" id="KUK83773.1"/>
    </source>
</evidence>
<dbReference type="AlphaFoldDB" id="A0A101HWD1"/>
<dbReference type="PANTHER" id="PTHR43513:SF3">
    <property type="entry name" value="DIHYDROOROTATE DEHYDROGENASE B (NAD(+)), ELECTRON TRANSFER SUBUNIT-RELATED"/>
    <property type="match status" value="1"/>
</dbReference>
<name>A0A101HWD1_9FIRM</name>
<keyword evidence="1" id="KW-0285">Flavoprotein</keyword>
<comment type="caution">
    <text evidence="5">The sequence shown here is derived from an EMBL/GenBank/DDBJ whole genome shotgun (WGS) entry which is preliminary data.</text>
</comment>
<dbReference type="SUPFAM" id="SSF63380">
    <property type="entry name" value="Riboflavin synthase domain-like"/>
    <property type="match status" value="1"/>
</dbReference>
<sequence length="294" mass="32413">MYSINKKEVLAPAIKLFEINAPAVAEKARPGQFIILRAGSKGERIPLTIADFDRKKGTVTCVFQEVGKTTRLLGVLNERDFIKDFVGPLGEPSRIEYYGHVVCVGGGVGVAPVFPIARALKKAGNKVTGIIGARTGELVFWEDKMRDACSELRITTDDGSYVRKGFVTDVLKEVIEESNHVVLCVAVGPLPMMRAVCNLTREYNLKTVVSLNSIMVDGTGMCGSCRVTVGGETKFACVDGPEFDGHQVDFAEMVRRAVIYKPQEKLSLERYLNESKSRHRCKCDCRGENNDSRE</sequence>
<keyword evidence="2" id="KW-0411">Iron-sulfur</keyword>
<dbReference type="GO" id="GO:0046872">
    <property type="term" value="F:metal ion binding"/>
    <property type="evidence" value="ECO:0007669"/>
    <property type="project" value="UniProtKB-KW"/>
</dbReference>
<dbReference type="Pfam" id="PF00175">
    <property type="entry name" value="NAD_binding_1"/>
    <property type="match status" value="1"/>
</dbReference>
<evidence type="ECO:0000256" key="2">
    <source>
        <dbReference type="PIRSR" id="PIRSR006816-2"/>
    </source>
</evidence>
<accession>A0A101HWD1</accession>
<reference evidence="6" key="1">
    <citation type="journal article" date="2015" name="MBio">
        <title>Genome-Resolved Metagenomic Analysis Reveals Roles for Candidate Phyla and Other Microbial Community Members in Biogeochemical Transformations in Oil Reservoirs.</title>
        <authorList>
            <person name="Hu P."/>
            <person name="Tom L."/>
            <person name="Singh A."/>
            <person name="Thomas B.C."/>
            <person name="Baker B.J."/>
            <person name="Piceno Y.M."/>
            <person name="Andersen G.L."/>
            <person name="Banfield J.F."/>
        </authorList>
    </citation>
    <scope>NUCLEOTIDE SEQUENCE [LARGE SCALE GENOMIC DNA]</scope>
</reference>
<dbReference type="InterPro" id="IPR050353">
    <property type="entry name" value="PyrK_electron_transfer"/>
</dbReference>
<dbReference type="PATRIC" id="fig|110500.4.peg.345"/>
<dbReference type="InterPro" id="IPR017938">
    <property type="entry name" value="Riboflavin_synthase-like_b-brl"/>
</dbReference>
<evidence type="ECO:0000256" key="1">
    <source>
        <dbReference type="PIRSR" id="PIRSR006816-1"/>
    </source>
</evidence>
<dbReference type="Pfam" id="PF10418">
    <property type="entry name" value="DHODB_Fe-S_bind"/>
    <property type="match status" value="1"/>
</dbReference>
<dbReference type="EMBL" id="LGGS01000016">
    <property type="protein sequence ID" value="KUK83773.1"/>
    <property type="molecule type" value="Genomic_DNA"/>
</dbReference>
<feature type="binding site" evidence="1">
    <location>
        <begin position="62"/>
        <end position="64"/>
    </location>
    <ligand>
        <name>FAD</name>
        <dbReference type="ChEBI" id="CHEBI:57692"/>
    </ligand>
</feature>
<keyword evidence="2" id="KW-0001">2Fe-2S</keyword>
<dbReference type="NCBIfam" id="NF004862">
    <property type="entry name" value="PRK06222.1"/>
    <property type="match status" value="1"/>
</dbReference>
<dbReference type="PIRSF" id="PIRSF006816">
    <property type="entry name" value="Cyc3_hyd_g"/>
    <property type="match status" value="1"/>
</dbReference>
<dbReference type="PANTHER" id="PTHR43513">
    <property type="entry name" value="DIHYDROOROTATE DEHYDROGENASE B (NAD(+)), ELECTRON TRANSFER SUBUNIT"/>
    <property type="match status" value="1"/>
</dbReference>
<evidence type="ECO:0000313" key="6">
    <source>
        <dbReference type="Proteomes" id="UP000054705"/>
    </source>
</evidence>
<dbReference type="Gene3D" id="3.40.50.80">
    <property type="entry name" value="Nucleotide-binding domain of ferredoxin-NADP reductase (FNR) module"/>
    <property type="match status" value="1"/>
</dbReference>
<dbReference type="SUPFAM" id="SSF52343">
    <property type="entry name" value="Ferredoxin reductase-like, C-terminal NADP-linked domain"/>
    <property type="match status" value="1"/>
</dbReference>
<comment type="cofactor">
    <cofactor evidence="2">
        <name>[2Fe-2S] cluster</name>
        <dbReference type="ChEBI" id="CHEBI:190135"/>
    </cofactor>
    <text evidence="2">Binds 1 [2Fe-2S] cluster per subunit.</text>
</comment>
<feature type="domain" description="Oxidoreductase FAD/NAD(P)-binding" evidence="3">
    <location>
        <begin position="104"/>
        <end position="197"/>
    </location>
</feature>